<dbReference type="OrthoDB" id="4350291at2"/>
<feature type="transmembrane region" description="Helical" evidence="2">
    <location>
        <begin position="334"/>
        <end position="354"/>
    </location>
</feature>
<dbReference type="KEGG" id="nno:NONO_c21190"/>
<feature type="transmembrane region" description="Helical" evidence="2">
    <location>
        <begin position="281"/>
        <end position="302"/>
    </location>
</feature>
<dbReference type="PATRIC" id="fig|1415166.3.peg.2153"/>
<feature type="region of interest" description="Disordered" evidence="1">
    <location>
        <begin position="1"/>
        <end position="20"/>
    </location>
</feature>
<keyword evidence="2" id="KW-1133">Transmembrane helix</keyword>
<name>W5TCF1_9NOCA</name>
<keyword evidence="4" id="KW-1185">Reference proteome</keyword>
<reference evidence="3 4" key="1">
    <citation type="journal article" date="2014" name="Appl. Environ. Microbiol.">
        <title>Insights into the Microbial Degradation of Rubber and Gutta-Percha by Analysis of the Complete Genome of Nocardia nova SH22a.</title>
        <authorList>
            <person name="Luo Q."/>
            <person name="Hiessl S."/>
            <person name="Poehlein A."/>
            <person name="Daniel R."/>
            <person name="Steinbuchel A."/>
        </authorList>
    </citation>
    <scope>NUCLEOTIDE SEQUENCE [LARGE SCALE GENOMIC DNA]</scope>
    <source>
        <strain evidence="3">SH22a</strain>
    </source>
</reference>
<dbReference type="HOGENOM" id="CLU_047940_0_0_11"/>
<proteinExistence type="predicted"/>
<evidence type="ECO:0000313" key="4">
    <source>
        <dbReference type="Proteomes" id="UP000019150"/>
    </source>
</evidence>
<evidence type="ECO:0000313" key="3">
    <source>
        <dbReference type="EMBL" id="AHH16917.1"/>
    </source>
</evidence>
<accession>W5TCF1</accession>
<dbReference type="eggNOG" id="ENOG502ZB54">
    <property type="taxonomic scope" value="Bacteria"/>
</dbReference>
<organism evidence="3 4">
    <name type="scientific">Nocardia nova SH22a</name>
    <dbReference type="NCBI Taxonomy" id="1415166"/>
    <lineage>
        <taxon>Bacteria</taxon>
        <taxon>Bacillati</taxon>
        <taxon>Actinomycetota</taxon>
        <taxon>Actinomycetes</taxon>
        <taxon>Mycobacteriales</taxon>
        <taxon>Nocardiaceae</taxon>
        <taxon>Nocardia</taxon>
    </lineage>
</organism>
<gene>
    <name evidence="3" type="ORF">NONO_c21190</name>
</gene>
<keyword evidence="2" id="KW-0472">Membrane</keyword>
<feature type="compositionally biased region" description="Basic and acidic residues" evidence="1">
    <location>
        <begin position="1"/>
        <end position="12"/>
    </location>
</feature>
<evidence type="ECO:0000256" key="2">
    <source>
        <dbReference type="SAM" id="Phobius"/>
    </source>
</evidence>
<dbReference type="RefSeq" id="WP_025348401.1">
    <property type="nucleotide sequence ID" value="NZ_CP006850.1"/>
</dbReference>
<feature type="transmembrane region" description="Helical" evidence="2">
    <location>
        <begin position="416"/>
        <end position="436"/>
    </location>
</feature>
<dbReference type="Proteomes" id="UP000019150">
    <property type="component" value="Chromosome"/>
</dbReference>
<dbReference type="EMBL" id="CP006850">
    <property type="protein sequence ID" value="AHH16917.1"/>
    <property type="molecule type" value="Genomic_DNA"/>
</dbReference>
<protein>
    <submittedName>
        <fullName evidence="3">Putative membrane protein</fullName>
    </submittedName>
</protein>
<keyword evidence="2" id="KW-0812">Transmembrane</keyword>
<sequence>MSSDADDARPRVPGDALSNDDRAELERLRAQVAAESNRPRGHALRWTGVAVLLVLTGVLILGSVAARFARSQIFDTDRYVTTVAPLAADPAIRSELADKITDAVVDRIDIEALTADAVTALTADTGLSDRPRVAAALNSLPALAADQARDYIHRAATEVVSSDEFAEVWNAANRRAHQALVRVVDGTTRPGVEISDDGTISISLQPVLATLKDRLDARGFTAADRIPDIDARFELFHATELPKYRAWLHTLDRVANVLPWIALATAAGAVWLAPGGRRLRAFALVGVAGAVAMVLLAVGLLIGRGIYLDSVPADTLSSPAAAALFDTVIHPMRVSLRAVAVVGLVVAAAGYLAGSSRSARAVRSGWTRLLTSVRGRRTAAPRAAEVFAARYRVPLRLAILAGAVLALVLWSYPTGLVVVGIVLVAGVLLLAVEVIARPAVAAGTDSAAADPPSAEHPAASS</sequence>
<feature type="transmembrane region" description="Helical" evidence="2">
    <location>
        <begin position="393"/>
        <end position="410"/>
    </location>
</feature>
<dbReference type="AlphaFoldDB" id="W5TCF1"/>
<evidence type="ECO:0000256" key="1">
    <source>
        <dbReference type="SAM" id="MobiDB-lite"/>
    </source>
</evidence>
<dbReference type="STRING" id="1415166.NONO_c21190"/>
<feature type="transmembrane region" description="Helical" evidence="2">
    <location>
        <begin position="46"/>
        <end position="69"/>
    </location>
</feature>